<feature type="compositionally biased region" description="Low complexity" evidence="14">
    <location>
        <begin position="758"/>
        <end position="773"/>
    </location>
</feature>
<evidence type="ECO:0000256" key="1">
    <source>
        <dbReference type="ARBA" id="ARBA00001638"/>
    </source>
</evidence>
<evidence type="ECO:0000256" key="6">
    <source>
        <dbReference type="ARBA" id="ARBA00009999"/>
    </source>
</evidence>
<feature type="region of interest" description="Disordered" evidence="14">
    <location>
        <begin position="143"/>
        <end position="182"/>
    </location>
</feature>
<feature type="compositionally biased region" description="Polar residues" evidence="14">
    <location>
        <begin position="1013"/>
        <end position="1035"/>
    </location>
</feature>
<evidence type="ECO:0000256" key="10">
    <source>
        <dbReference type="ARBA" id="ARBA00022801"/>
    </source>
</evidence>
<dbReference type="EMBL" id="ULHB01000125">
    <property type="protein sequence ID" value="SYW82723.1"/>
    <property type="molecule type" value="Genomic_DNA"/>
</dbReference>
<keyword evidence="9" id="KW-0479">Metal-binding</keyword>
<evidence type="ECO:0000313" key="17">
    <source>
        <dbReference type="Proteomes" id="UP000658997"/>
    </source>
</evidence>
<feature type="compositionally biased region" description="Low complexity" evidence="14">
    <location>
        <begin position="556"/>
        <end position="594"/>
    </location>
</feature>
<feature type="region of interest" description="Disordered" evidence="14">
    <location>
        <begin position="1124"/>
        <end position="1170"/>
    </location>
</feature>
<comment type="catalytic activity">
    <reaction evidence="1">
        <text>a 2'-deoxyribonucleoside 5'-phosphate + H2O = a 2'-deoxyribonucleoside + phosphate</text>
        <dbReference type="Rhea" id="RHEA:36167"/>
        <dbReference type="ChEBI" id="CHEBI:15377"/>
        <dbReference type="ChEBI" id="CHEBI:18274"/>
        <dbReference type="ChEBI" id="CHEBI:43474"/>
        <dbReference type="ChEBI" id="CHEBI:65317"/>
        <dbReference type="EC" id="3.1.3.89"/>
    </reaction>
</comment>
<evidence type="ECO:0000256" key="9">
    <source>
        <dbReference type="ARBA" id="ARBA00022723"/>
    </source>
</evidence>
<feature type="compositionally biased region" description="Low complexity" evidence="14">
    <location>
        <begin position="1275"/>
        <end position="1292"/>
    </location>
</feature>
<gene>
    <name evidence="16" type="ORF">UBRO2_04845</name>
</gene>
<evidence type="ECO:0000256" key="8">
    <source>
        <dbReference type="ARBA" id="ARBA00012964"/>
    </source>
</evidence>
<feature type="region of interest" description="Disordered" evidence="14">
    <location>
        <begin position="303"/>
        <end position="330"/>
    </location>
</feature>
<feature type="region of interest" description="Disordered" evidence="14">
    <location>
        <begin position="698"/>
        <end position="947"/>
    </location>
</feature>
<keyword evidence="10" id="KW-0378">Hydrolase</keyword>
<comment type="cofactor">
    <cofactor evidence="4">
        <name>Mg(2+)</name>
        <dbReference type="ChEBI" id="CHEBI:18420"/>
    </cofactor>
</comment>
<dbReference type="InterPro" id="IPR039356">
    <property type="entry name" value="YfbR/HDDC2"/>
</dbReference>
<feature type="compositionally biased region" description="Basic and acidic residues" evidence="14">
    <location>
        <begin position="783"/>
        <end position="805"/>
    </location>
</feature>
<feature type="region of interest" description="Disordered" evidence="14">
    <location>
        <begin position="548"/>
        <end position="677"/>
    </location>
</feature>
<feature type="region of interest" description="Disordered" evidence="14">
    <location>
        <begin position="1012"/>
        <end position="1108"/>
    </location>
</feature>
<evidence type="ECO:0000256" key="13">
    <source>
        <dbReference type="SAM" id="Coils"/>
    </source>
</evidence>
<evidence type="ECO:0000256" key="2">
    <source>
        <dbReference type="ARBA" id="ARBA00001936"/>
    </source>
</evidence>
<dbReference type="SUPFAM" id="SSF109604">
    <property type="entry name" value="HD-domain/PDEase-like"/>
    <property type="match status" value="1"/>
</dbReference>
<dbReference type="EC" id="3.1.3.89" evidence="8"/>
<dbReference type="FunFam" id="1.10.3210.10:FF:000011">
    <property type="entry name" value="HD domain-containing protein 2"/>
    <property type="match status" value="1"/>
</dbReference>
<comment type="subunit">
    <text evidence="7">Homodimer.</text>
</comment>
<evidence type="ECO:0000256" key="5">
    <source>
        <dbReference type="ARBA" id="ARBA00004074"/>
    </source>
</evidence>
<feature type="compositionally biased region" description="Basic and acidic residues" evidence="14">
    <location>
        <begin position="874"/>
        <end position="883"/>
    </location>
</feature>
<feature type="region of interest" description="Disordered" evidence="14">
    <location>
        <begin position="223"/>
        <end position="263"/>
    </location>
</feature>
<feature type="domain" description="HD/PDEase" evidence="15">
    <location>
        <begin position="1487"/>
        <end position="1605"/>
    </location>
</feature>
<dbReference type="Proteomes" id="UP000658997">
    <property type="component" value="Unassembled WGS sequence"/>
</dbReference>
<comment type="cofactor">
    <cofactor evidence="3">
        <name>Co(2+)</name>
        <dbReference type="ChEBI" id="CHEBI:48828"/>
    </cofactor>
</comment>
<feature type="compositionally biased region" description="Basic and acidic residues" evidence="14">
    <location>
        <begin position="165"/>
        <end position="177"/>
    </location>
</feature>
<feature type="compositionally biased region" description="Acidic residues" evidence="14">
    <location>
        <begin position="844"/>
        <end position="867"/>
    </location>
</feature>
<name>A0A8H8TVG2_9BASI</name>
<feature type="coiled-coil region" evidence="13">
    <location>
        <begin position="339"/>
        <end position="377"/>
    </location>
</feature>
<dbReference type="Gene3D" id="1.10.3210.10">
    <property type="entry name" value="Hypothetical protein af1432"/>
    <property type="match status" value="1"/>
</dbReference>
<dbReference type="GO" id="GO:0046872">
    <property type="term" value="F:metal ion binding"/>
    <property type="evidence" value="ECO:0007669"/>
    <property type="project" value="UniProtKB-KW"/>
</dbReference>
<dbReference type="GO" id="GO:0009159">
    <property type="term" value="P:deoxyribonucleoside monophosphate catabolic process"/>
    <property type="evidence" value="ECO:0007669"/>
    <property type="project" value="UniProtKB-ARBA"/>
</dbReference>
<dbReference type="Pfam" id="PF13023">
    <property type="entry name" value="HD_3"/>
    <property type="match status" value="1"/>
</dbReference>
<feature type="compositionally biased region" description="Basic and acidic residues" evidence="14">
    <location>
        <begin position="1137"/>
        <end position="1146"/>
    </location>
</feature>
<feature type="compositionally biased region" description="Polar residues" evidence="14">
    <location>
        <begin position="497"/>
        <end position="512"/>
    </location>
</feature>
<feature type="compositionally biased region" description="Basic and acidic residues" evidence="14">
    <location>
        <begin position="1067"/>
        <end position="1077"/>
    </location>
</feature>
<keyword evidence="13" id="KW-0175">Coiled coil</keyword>
<keyword evidence="12" id="KW-0170">Cobalt</keyword>
<feature type="compositionally biased region" description="Low complexity" evidence="14">
    <location>
        <begin position="1327"/>
        <end position="1336"/>
    </location>
</feature>
<evidence type="ECO:0000313" key="16">
    <source>
        <dbReference type="EMBL" id="SYW82723.1"/>
    </source>
</evidence>
<evidence type="ECO:0000256" key="12">
    <source>
        <dbReference type="ARBA" id="ARBA00023285"/>
    </source>
</evidence>
<protein>
    <recommendedName>
        <fullName evidence="8">5'-deoxynucleotidase</fullName>
        <ecNumber evidence="8">3.1.3.89</ecNumber>
    </recommendedName>
</protein>
<feature type="region of interest" description="Disordered" evidence="14">
    <location>
        <begin position="1327"/>
        <end position="1426"/>
    </location>
</feature>
<evidence type="ECO:0000256" key="11">
    <source>
        <dbReference type="ARBA" id="ARBA00022842"/>
    </source>
</evidence>
<dbReference type="PANTHER" id="PTHR11845:SF13">
    <property type="entry name" value="5'-DEOXYNUCLEOTIDASE HDDC2"/>
    <property type="match status" value="1"/>
</dbReference>
<organism evidence="16 17">
    <name type="scientific">Ustilago bromivora</name>
    <dbReference type="NCBI Taxonomy" id="307758"/>
    <lineage>
        <taxon>Eukaryota</taxon>
        <taxon>Fungi</taxon>
        <taxon>Dikarya</taxon>
        <taxon>Basidiomycota</taxon>
        <taxon>Ustilaginomycotina</taxon>
        <taxon>Ustilaginomycetes</taxon>
        <taxon>Ustilaginales</taxon>
        <taxon>Ustilaginaceae</taxon>
        <taxon>Ustilago</taxon>
    </lineage>
</organism>
<comment type="function">
    <text evidence="5">Catalyzes the dephosphorylation of the nucleoside 5'-monophosphates deoxyadenosine monophosphate (dAMP), deoxycytidine monophosphate (dCMP), deoxyguanosine monophosphate (dGMP) and deoxythymidine monophosphate (dTMP).</text>
</comment>
<dbReference type="GO" id="GO:0002953">
    <property type="term" value="F:5'-deoxynucleotidase activity"/>
    <property type="evidence" value="ECO:0007669"/>
    <property type="project" value="UniProtKB-EC"/>
</dbReference>
<sequence>MSSASAPAQADAFMSSGALADNISGLSDALARGSSSSSSSIREWTCPCLNVRLSLAPGSAPSSSNTGNRSPWLAELSSDNAIQIQFPSLTSRETVSLAENTNIACAKCLNCDTVVYAASKPAPPAPARALGFNASPSNAANGATEALKEAGGPVSPTSTTQYRSPSRESASKADRNFSRSSEPLVRPLDRKVWMFPDALSPEQASNVAGSDAFSPAFNVLIPRGSAGPREEVSRDRSTAPAYDNIHDATPTRPSAGIGNRRSSYASNTSNLAYALPPVPQHLITSPPSSPRVGAPPFYTTAAPLSPGITASPAPASNTSSSNPIFPTNPLTSQLDSVAIERLKDMRSKAEAEVFELVRQKRREMELLEKRFREEAESLLAVTKAPKQNKSSATNGPTASLIEKALKEQHDQQQQQQQPSAAQQAASLASLASVRQNATTPTPQTTASATRGRPSGSAAPREIATAQSSVPSSGRRDSLHDEYSDLPPSAFERRPTYAPSTGNGNASISNGAQPNVASSLGGLSASFAMRGRELPTQMQDWAEKRRLRERYPQGDHSALPSAANSNATSAANSIADSEEGAWLAQAGAAQGAQEGFRTRESSTNAEVEAEMDNRGRGRQPSRQRGGSSSREPREPRVAPTEQQKQQQQQQFAEPAGSAQNEIREEGGRGRTGKFSTFNPASALSSFLLTKRPALAYVDDGRDADENTPSVGGKLISPHSVAEPSAQVTLRPRDPPPSNAEPLKPSTRSTAASGEDSKSSGRGRSSAAPSDPSASGKGRGQDSPSSRKADKKVAFAETEDRVDHNVASDEYDEDGEDDDVDASAQRMNDGPRSTRISGANLVLVDEAADAVFEIDEETEDADAEEDGNADESQASPEDHDRHKVEMSQSGLRTGASGRPRGQADDTLPDFEDEATEHLTNRRGPSSGSLSDDFRSSSSDDEDAVPPGFGAASFSALAANQSAMHTLASSLARARADDAGFDPASLRMDGRVVVPPPSVSNRDLDAESEPFIVGSLRSSSRRMSVQHPSSTSVQSRQAAETADSASGQIAGSISGSARHQRPSSGNRISDMSKEDADTEVRLSGLLAPNAPSHRSLWSPKEAKARRAGKYKLNDEDNLKWDLWKRKVGSGDTSDIGQNAEDAKDKEKSRSTPMAVAPPTQYIAAGSGIGPRPLREATMIDPDYSTSTTNAFSAFDRHSAARTAAAIPVPSTGGVEIGNRTWGYGSFKDDTSGFETEPKTSLPYKEKMMVPSLRKALRKSIFEPEPQKKLATIPDAEDAPASVSAGAGAGAGASASAQPMVREAAAPVKEADMKGALPGSVITRGFHMPGSGAAASSAGSETPKSALAPAATTSSVPARDTGLGLPSITTSNKSTVTRSSEHATRDASVGPSLPNSDTATPISIGRRSPRPPYVAPPPPTSATTVLESDPAQAPRSLEIFKVSADPSFQLHEEGEEPETDEGWAKVLKFMHVIEQLKTNKRTGWLHHRVPAPESIADHMYRMAILSLLCPAEVDVDLGKCVQLAVVHDLAEAEVGDLTPLDGVNKHEKMRREKEAIQYFVHDLLGSSAAGLRIEALWEEYEARESKESKLVKDLDRFELGLQAVEYEKRWGIDDLQGFWEGSVLHISHPRIRRWAEELVKEREGLWRSRGREEYVQALPAREEDV</sequence>
<comment type="caution">
    <text evidence="16">The sequence shown here is derived from an EMBL/GenBank/DDBJ whole genome shotgun (WGS) entry which is preliminary data.</text>
</comment>
<keyword evidence="17" id="KW-1185">Reference proteome</keyword>
<feature type="region of interest" description="Disordered" evidence="14">
    <location>
        <begin position="1265"/>
        <end position="1292"/>
    </location>
</feature>
<feature type="compositionally biased region" description="Basic and acidic residues" evidence="14">
    <location>
        <begin position="473"/>
        <end position="482"/>
    </location>
</feature>
<proteinExistence type="inferred from homology"/>
<feature type="compositionally biased region" description="Low complexity" evidence="14">
    <location>
        <begin position="309"/>
        <end position="323"/>
    </location>
</feature>
<evidence type="ECO:0000256" key="7">
    <source>
        <dbReference type="ARBA" id="ARBA00011738"/>
    </source>
</evidence>
<evidence type="ECO:0000256" key="4">
    <source>
        <dbReference type="ARBA" id="ARBA00001946"/>
    </source>
</evidence>
<feature type="compositionally biased region" description="Low complexity" evidence="14">
    <location>
        <begin position="411"/>
        <end position="449"/>
    </location>
</feature>
<feature type="compositionally biased region" description="Polar residues" evidence="14">
    <location>
        <begin position="155"/>
        <end position="164"/>
    </location>
</feature>
<keyword evidence="11" id="KW-0460">Magnesium</keyword>
<comment type="similarity">
    <text evidence="6">Belongs to the HDDC2 family.</text>
</comment>
<evidence type="ECO:0000259" key="15">
    <source>
        <dbReference type="SMART" id="SM00471"/>
    </source>
</evidence>
<accession>A0A8H8TVG2</accession>
<reference evidence="16" key="1">
    <citation type="submission" date="2018-08" db="EMBL/GenBank/DDBJ databases">
        <authorList>
            <person name="Guldener U."/>
        </authorList>
    </citation>
    <scope>NUCLEOTIDE SEQUENCE</scope>
    <source>
        <strain evidence="16">UB2</strain>
    </source>
</reference>
<dbReference type="PANTHER" id="PTHR11845">
    <property type="entry name" value="5'-DEOXYNUCLEOTIDASE HDDC2"/>
    <property type="match status" value="1"/>
</dbReference>
<dbReference type="SMART" id="SM00471">
    <property type="entry name" value="HDc"/>
    <property type="match status" value="1"/>
</dbReference>
<feature type="compositionally biased region" description="Basic and acidic residues" evidence="14">
    <location>
        <begin position="228"/>
        <end position="237"/>
    </location>
</feature>
<feature type="compositionally biased region" description="Low complexity" evidence="14">
    <location>
        <begin position="1041"/>
        <end position="1054"/>
    </location>
</feature>
<evidence type="ECO:0000256" key="14">
    <source>
        <dbReference type="SAM" id="MobiDB-lite"/>
    </source>
</evidence>
<dbReference type="GO" id="GO:0005737">
    <property type="term" value="C:cytoplasm"/>
    <property type="evidence" value="ECO:0007669"/>
    <property type="project" value="TreeGrafter"/>
</dbReference>
<feature type="region of interest" description="Disordered" evidence="14">
    <location>
        <begin position="406"/>
        <end position="512"/>
    </location>
</feature>
<feature type="compositionally biased region" description="Polar residues" evidence="14">
    <location>
        <begin position="1363"/>
        <end position="1374"/>
    </location>
</feature>
<dbReference type="InterPro" id="IPR003607">
    <property type="entry name" value="HD/PDEase_dom"/>
</dbReference>
<comment type="cofactor">
    <cofactor evidence="2">
        <name>Mn(2+)</name>
        <dbReference type="ChEBI" id="CHEBI:29035"/>
    </cofactor>
</comment>
<feature type="compositionally biased region" description="Pro residues" evidence="14">
    <location>
        <begin position="1406"/>
        <end position="1416"/>
    </location>
</feature>
<evidence type="ECO:0000256" key="3">
    <source>
        <dbReference type="ARBA" id="ARBA00001941"/>
    </source>
</evidence>
<feature type="compositionally biased region" description="Acidic residues" evidence="14">
    <location>
        <begin position="807"/>
        <end position="819"/>
    </location>
</feature>
<dbReference type="InterPro" id="IPR006674">
    <property type="entry name" value="HD_domain"/>
</dbReference>
<feature type="region of interest" description="Disordered" evidence="14">
    <location>
        <begin position="984"/>
        <end position="1003"/>
    </location>
</feature>